<sequence length="68" mass="7166">MLSGCFKEGCLGLEMGGGSPCELWASVLYGPKCVCLEGGASGWRGGRRRVRVKRERTPAGNGALLPAR</sequence>
<organism evidence="1 2">
    <name type="scientific">Portunus trituberculatus</name>
    <name type="common">Swimming crab</name>
    <name type="synonym">Neptunus trituberculatus</name>
    <dbReference type="NCBI Taxonomy" id="210409"/>
    <lineage>
        <taxon>Eukaryota</taxon>
        <taxon>Metazoa</taxon>
        <taxon>Ecdysozoa</taxon>
        <taxon>Arthropoda</taxon>
        <taxon>Crustacea</taxon>
        <taxon>Multicrustacea</taxon>
        <taxon>Malacostraca</taxon>
        <taxon>Eumalacostraca</taxon>
        <taxon>Eucarida</taxon>
        <taxon>Decapoda</taxon>
        <taxon>Pleocyemata</taxon>
        <taxon>Brachyura</taxon>
        <taxon>Eubrachyura</taxon>
        <taxon>Portunoidea</taxon>
        <taxon>Portunidae</taxon>
        <taxon>Portuninae</taxon>
        <taxon>Portunus</taxon>
    </lineage>
</organism>
<proteinExistence type="predicted"/>
<accession>A0A5B7FN14</accession>
<dbReference type="AlphaFoldDB" id="A0A5B7FN14"/>
<reference evidence="1 2" key="1">
    <citation type="submission" date="2019-05" db="EMBL/GenBank/DDBJ databases">
        <title>Another draft genome of Portunus trituberculatus and its Hox gene families provides insights of decapod evolution.</title>
        <authorList>
            <person name="Jeong J.-H."/>
            <person name="Song I."/>
            <person name="Kim S."/>
            <person name="Choi T."/>
            <person name="Kim D."/>
            <person name="Ryu S."/>
            <person name="Kim W."/>
        </authorList>
    </citation>
    <scope>NUCLEOTIDE SEQUENCE [LARGE SCALE GENOMIC DNA]</scope>
    <source>
        <tissue evidence="1">Muscle</tissue>
    </source>
</reference>
<name>A0A5B7FN14_PORTR</name>
<evidence type="ECO:0000313" key="1">
    <source>
        <dbReference type="EMBL" id="MPC47852.1"/>
    </source>
</evidence>
<comment type="caution">
    <text evidence="1">The sequence shown here is derived from an EMBL/GenBank/DDBJ whole genome shotgun (WGS) entry which is preliminary data.</text>
</comment>
<dbReference type="Proteomes" id="UP000324222">
    <property type="component" value="Unassembled WGS sequence"/>
</dbReference>
<keyword evidence="2" id="KW-1185">Reference proteome</keyword>
<dbReference type="EMBL" id="VSRR010007960">
    <property type="protein sequence ID" value="MPC47852.1"/>
    <property type="molecule type" value="Genomic_DNA"/>
</dbReference>
<evidence type="ECO:0000313" key="2">
    <source>
        <dbReference type="Proteomes" id="UP000324222"/>
    </source>
</evidence>
<gene>
    <name evidence="1" type="ORF">E2C01_041611</name>
</gene>
<protein>
    <submittedName>
        <fullName evidence="1">Uncharacterized protein</fullName>
    </submittedName>
</protein>